<evidence type="ECO:0000256" key="9">
    <source>
        <dbReference type="ARBA" id="ARBA00023136"/>
    </source>
</evidence>
<evidence type="ECO:0000256" key="5">
    <source>
        <dbReference type="ARBA" id="ARBA00022771"/>
    </source>
</evidence>
<dbReference type="GO" id="GO:0008270">
    <property type="term" value="F:zinc ion binding"/>
    <property type="evidence" value="ECO:0007669"/>
    <property type="project" value="UniProtKB-KW"/>
</dbReference>
<dbReference type="PROSITE" id="PS51292">
    <property type="entry name" value="ZF_RING_CH"/>
    <property type="match status" value="1"/>
</dbReference>
<evidence type="ECO:0000313" key="12">
    <source>
        <dbReference type="Proteomes" id="UP000274429"/>
    </source>
</evidence>
<dbReference type="GO" id="GO:0016020">
    <property type="term" value="C:membrane"/>
    <property type="evidence" value="ECO:0007669"/>
    <property type="project" value="UniProtKB-SubCell"/>
</dbReference>
<keyword evidence="5" id="KW-0863">Zinc-finger</keyword>
<evidence type="ECO:0000256" key="2">
    <source>
        <dbReference type="ARBA" id="ARBA00022679"/>
    </source>
</evidence>
<keyword evidence="4" id="KW-0479">Metal-binding</keyword>
<dbReference type="InterPro" id="IPR011016">
    <property type="entry name" value="Znf_RING-CH"/>
</dbReference>
<dbReference type="PANTHER" id="PTHR46065">
    <property type="entry name" value="E3 UBIQUITIN-PROTEIN LIGASE MARCH 2/3 FAMILY MEMBER"/>
    <property type="match status" value="1"/>
</dbReference>
<evidence type="ECO:0000256" key="1">
    <source>
        <dbReference type="ARBA" id="ARBA00004141"/>
    </source>
</evidence>
<evidence type="ECO:0000256" key="7">
    <source>
        <dbReference type="ARBA" id="ARBA00022833"/>
    </source>
</evidence>
<dbReference type="OrthoDB" id="264354at2759"/>
<sequence length="132" mass="15174">MHKRVLFPSYSVASTTSISHDEFRFCRICHESDGSTADLDFDAYGKLIAPCLCDGTLKYVHEKCVQRWMEVSRSKSCELCRFEYEVLTFTKGEVGRNKATLNLGSYLYSNQTVHLSIHQHLCFLFRKSSFLG</sequence>
<feature type="domain" description="RING-CH-type" evidence="10">
    <location>
        <begin position="18"/>
        <end position="87"/>
    </location>
</feature>
<evidence type="ECO:0000259" key="10">
    <source>
        <dbReference type="PROSITE" id="PS51292"/>
    </source>
</evidence>
<keyword evidence="8" id="KW-1133">Transmembrane helix</keyword>
<proteinExistence type="predicted"/>
<dbReference type="Gene3D" id="3.30.40.10">
    <property type="entry name" value="Zinc/RING finger domain, C3HC4 (zinc finger)"/>
    <property type="match status" value="1"/>
</dbReference>
<reference evidence="11 12" key="1">
    <citation type="submission" date="2018-11" db="EMBL/GenBank/DDBJ databases">
        <authorList>
            <consortium name="Pathogen Informatics"/>
        </authorList>
    </citation>
    <scope>NUCLEOTIDE SEQUENCE [LARGE SCALE GENOMIC DNA]</scope>
</reference>
<evidence type="ECO:0000313" key="11">
    <source>
        <dbReference type="EMBL" id="VDM31734.1"/>
    </source>
</evidence>
<gene>
    <name evidence="11" type="ORF">TTAC_LOCUS7366</name>
</gene>
<accession>A0A3P7FRC3</accession>
<name>A0A3P7FRC3_HYDTA</name>
<protein>
    <recommendedName>
        <fullName evidence="10">RING-CH-type domain-containing protein</fullName>
    </recommendedName>
</protein>
<keyword evidence="3" id="KW-0812">Transmembrane</keyword>
<evidence type="ECO:0000256" key="4">
    <source>
        <dbReference type="ARBA" id="ARBA00022723"/>
    </source>
</evidence>
<dbReference type="Pfam" id="PF12906">
    <property type="entry name" value="RINGv"/>
    <property type="match status" value="1"/>
</dbReference>
<dbReference type="PANTHER" id="PTHR46065:SF3">
    <property type="entry name" value="FI20425P1"/>
    <property type="match status" value="1"/>
</dbReference>
<evidence type="ECO:0000256" key="3">
    <source>
        <dbReference type="ARBA" id="ARBA00022692"/>
    </source>
</evidence>
<keyword evidence="9" id="KW-0472">Membrane</keyword>
<evidence type="ECO:0000256" key="6">
    <source>
        <dbReference type="ARBA" id="ARBA00022786"/>
    </source>
</evidence>
<keyword evidence="6" id="KW-0833">Ubl conjugation pathway</keyword>
<keyword evidence="2" id="KW-0808">Transferase</keyword>
<organism evidence="11 12">
    <name type="scientific">Hydatigena taeniaeformis</name>
    <name type="common">Feline tapeworm</name>
    <name type="synonym">Taenia taeniaeformis</name>
    <dbReference type="NCBI Taxonomy" id="6205"/>
    <lineage>
        <taxon>Eukaryota</taxon>
        <taxon>Metazoa</taxon>
        <taxon>Spiralia</taxon>
        <taxon>Lophotrochozoa</taxon>
        <taxon>Platyhelminthes</taxon>
        <taxon>Cestoda</taxon>
        <taxon>Eucestoda</taxon>
        <taxon>Cyclophyllidea</taxon>
        <taxon>Taeniidae</taxon>
        <taxon>Hydatigera</taxon>
    </lineage>
</organism>
<dbReference type="SMART" id="SM00744">
    <property type="entry name" value="RINGv"/>
    <property type="match status" value="1"/>
</dbReference>
<dbReference type="AlphaFoldDB" id="A0A3P7FRC3"/>
<keyword evidence="12" id="KW-1185">Reference proteome</keyword>
<evidence type="ECO:0000256" key="8">
    <source>
        <dbReference type="ARBA" id="ARBA00022989"/>
    </source>
</evidence>
<dbReference type="EMBL" id="UYWX01020366">
    <property type="protein sequence ID" value="VDM31734.1"/>
    <property type="molecule type" value="Genomic_DNA"/>
</dbReference>
<dbReference type="InterPro" id="IPR013083">
    <property type="entry name" value="Znf_RING/FYVE/PHD"/>
</dbReference>
<dbReference type="Proteomes" id="UP000274429">
    <property type="component" value="Unassembled WGS sequence"/>
</dbReference>
<comment type="subcellular location">
    <subcellularLocation>
        <location evidence="1">Membrane</location>
        <topology evidence="1">Multi-pass membrane protein</topology>
    </subcellularLocation>
</comment>
<keyword evidence="7" id="KW-0862">Zinc</keyword>
<dbReference type="GO" id="GO:0016740">
    <property type="term" value="F:transferase activity"/>
    <property type="evidence" value="ECO:0007669"/>
    <property type="project" value="UniProtKB-KW"/>
</dbReference>
<dbReference type="SUPFAM" id="SSF57850">
    <property type="entry name" value="RING/U-box"/>
    <property type="match status" value="1"/>
</dbReference>